<accession>Q8KBB8</accession>
<dbReference type="CDD" id="cd01400">
    <property type="entry name" value="6PGL"/>
    <property type="match status" value="1"/>
</dbReference>
<feature type="domain" description="Glucosamine/galactosamine-6-phosphate isomerase" evidence="8">
    <location>
        <begin position="13"/>
        <end position="261"/>
    </location>
</feature>
<evidence type="ECO:0000259" key="8">
    <source>
        <dbReference type="Pfam" id="PF01182"/>
    </source>
</evidence>
<dbReference type="InterPro" id="IPR005900">
    <property type="entry name" value="6-phosphogluconolactonase_DevB"/>
</dbReference>
<dbReference type="KEGG" id="cte:CT1871"/>
<evidence type="ECO:0000256" key="3">
    <source>
        <dbReference type="ARBA" id="ARBA00004961"/>
    </source>
</evidence>
<organism evidence="9 10">
    <name type="scientific">Chlorobaculum tepidum (strain ATCC 49652 / DSM 12025 / NBRC 103806 / TLS)</name>
    <name type="common">Chlorobium tepidum</name>
    <dbReference type="NCBI Taxonomy" id="194439"/>
    <lineage>
        <taxon>Bacteria</taxon>
        <taxon>Pseudomonadati</taxon>
        <taxon>Chlorobiota</taxon>
        <taxon>Chlorobiia</taxon>
        <taxon>Chlorobiales</taxon>
        <taxon>Chlorobiaceae</taxon>
        <taxon>Chlorobaculum</taxon>
    </lineage>
</organism>
<comment type="catalytic activity">
    <reaction evidence="1 7">
        <text>6-phospho-D-glucono-1,5-lactone + H2O = 6-phospho-D-gluconate + H(+)</text>
        <dbReference type="Rhea" id="RHEA:12556"/>
        <dbReference type="ChEBI" id="CHEBI:15377"/>
        <dbReference type="ChEBI" id="CHEBI:15378"/>
        <dbReference type="ChEBI" id="CHEBI:57955"/>
        <dbReference type="ChEBI" id="CHEBI:58759"/>
        <dbReference type="EC" id="3.1.1.31"/>
    </reaction>
</comment>
<dbReference type="RefSeq" id="WP_010933529.1">
    <property type="nucleotide sequence ID" value="NC_002932.3"/>
</dbReference>
<dbReference type="PATRIC" id="fig|194439.7.peg.1697"/>
<dbReference type="STRING" id="194439.CT1871"/>
<evidence type="ECO:0000313" key="10">
    <source>
        <dbReference type="Proteomes" id="UP000001007"/>
    </source>
</evidence>
<name>Q8KBB8_CHLTE</name>
<evidence type="ECO:0000256" key="7">
    <source>
        <dbReference type="RuleBase" id="RU365095"/>
    </source>
</evidence>
<dbReference type="GO" id="GO:0006098">
    <property type="term" value="P:pentose-phosphate shunt"/>
    <property type="evidence" value="ECO:0007669"/>
    <property type="project" value="UniProtKB-UniPathway"/>
</dbReference>
<dbReference type="Pfam" id="PF01182">
    <property type="entry name" value="Glucosamine_iso"/>
    <property type="match status" value="1"/>
</dbReference>
<gene>
    <name evidence="7" type="primary">pgl</name>
    <name evidence="9" type="ordered locus">CT1871</name>
</gene>
<dbReference type="eggNOG" id="COG0363">
    <property type="taxonomic scope" value="Bacteria"/>
</dbReference>
<dbReference type="InterPro" id="IPR039104">
    <property type="entry name" value="6PGL"/>
</dbReference>
<dbReference type="NCBIfam" id="TIGR01198">
    <property type="entry name" value="pgl"/>
    <property type="match status" value="1"/>
</dbReference>
<dbReference type="GO" id="GO:0017057">
    <property type="term" value="F:6-phosphogluconolactonase activity"/>
    <property type="evidence" value="ECO:0007669"/>
    <property type="project" value="UniProtKB-UniRule"/>
</dbReference>
<dbReference type="EnsemblBacteria" id="AAM73090">
    <property type="protein sequence ID" value="AAM73090"/>
    <property type="gene ID" value="CT1871"/>
</dbReference>
<sequence length="267" mass="29879">MTAMTHWISEPLDALLEKAVAFITDTAYRAVAERGRFTLVLSGGNTPRALHQKLARGIREERYLELGYKLPEEARRCTRNPDVIVPPWTHTLLFQGDERYLPPSHPDSNYGMARQTLIRNVCLKPSNIHRMPTESGDPEADAQRYEMLLKGLFHKRNSNNAPPSFDLILLGLGDDGHTASLMPDDKGALEEKERWVIAVNAPNGKPPGIRLTLTLPVINEARAVLFLVPPSRHELARSISNGERPELPAGMVKPRSGDVWWFVEGVV</sequence>
<dbReference type="EC" id="3.1.1.31" evidence="5 7"/>
<keyword evidence="7" id="KW-0378">Hydrolase</keyword>
<evidence type="ECO:0000256" key="1">
    <source>
        <dbReference type="ARBA" id="ARBA00000832"/>
    </source>
</evidence>
<dbReference type="GO" id="GO:0005975">
    <property type="term" value="P:carbohydrate metabolic process"/>
    <property type="evidence" value="ECO:0007669"/>
    <property type="project" value="UniProtKB-UniRule"/>
</dbReference>
<dbReference type="Proteomes" id="UP000001007">
    <property type="component" value="Chromosome"/>
</dbReference>
<dbReference type="InterPro" id="IPR006148">
    <property type="entry name" value="Glc/Gal-6P_isomerase"/>
</dbReference>
<comment type="function">
    <text evidence="2 7">Hydrolysis of 6-phosphogluconolactone to 6-phosphogluconate.</text>
</comment>
<reference evidence="9 10" key="1">
    <citation type="journal article" date="2002" name="Proc. Natl. Acad. Sci. U.S.A.">
        <title>The complete genome sequence of Chlorobium tepidum TLS, a photosynthetic, anaerobic, green-sulfur bacterium.</title>
        <authorList>
            <person name="Eisen J.A."/>
            <person name="Nelson K.E."/>
            <person name="Paulsen I.T."/>
            <person name="Heidelberg J.F."/>
            <person name="Wu M."/>
            <person name="Dodson R.J."/>
            <person name="Deboy R."/>
            <person name="Gwinn M.L."/>
            <person name="Nelson W.C."/>
            <person name="Haft D.H."/>
            <person name="Hickey E.K."/>
            <person name="Peterson J.D."/>
            <person name="Durkin A.S."/>
            <person name="Kolonay J.L."/>
            <person name="Yang F."/>
            <person name="Holt I."/>
            <person name="Umayam L.A."/>
            <person name="Mason T."/>
            <person name="Brenner M."/>
            <person name="Shea T.P."/>
            <person name="Parksey D."/>
            <person name="Nierman W.C."/>
            <person name="Feldblyum T.V."/>
            <person name="Hansen C.L."/>
            <person name="Craven M.B."/>
            <person name="Radune D."/>
            <person name="Vamathevan J."/>
            <person name="Khouri H."/>
            <person name="White O."/>
            <person name="Gruber T.M."/>
            <person name="Ketchum K.A."/>
            <person name="Venter J.C."/>
            <person name="Tettelin H."/>
            <person name="Bryant D.A."/>
            <person name="Fraser C.M."/>
        </authorList>
    </citation>
    <scope>NUCLEOTIDE SEQUENCE [LARGE SCALE GENOMIC DNA]</scope>
    <source>
        <strain evidence="10">ATCC 49652 / DSM 12025 / NBRC 103806 / TLS</strain>
    </source>
</reference>
<dbReference type="SUPFAM" id="SSF100950">
    <property type="entry name" value="NagB/RpiA/CoA transferase-like"/>
    <property type="match status" value="1"/>
</dbReference>
<dbReference type="Gene3D" id="3.40.50.1360">
    <property type="match status" value="1"/>
</dbReference>
<dbReference type="PANTHER" id="PTHR11054">
    <property type="entry name" value="6-PHOSPHOGLUCONOLACTONASE"/>
    <property type="match status" value="1"/>
</dbReference>
<dbReference type="AlphaFoldDB" id="Q8KBB8"/>
<evidence type="ECO:0000256" key="2">
    <source>
        <dbReference type="ARBA" id="ARBA00002681"/>
    </source>
</evidence>
<keyword evidence="10" id="KW-1185">Reference proteome</keyword>
<evidence type="ECO:0000256" key="5">
    <source>
        <dbReference type="ARBA" id="ARBA00013198"/>
    </source>
</evidence>
<proteinExistence type="inferred from homology"/>
<dbReference type="OrthoDB" id="9810967at2"/>
<dbReference type="PANTHER" id="PTHR11054:SF0">
    <property type="entry name" value="6-PHOSPHOGLUCONOLACTONASE"/>
    <property type="match status" value="1"/>
</dbReference>
<dbReference type="InterPro" id="IPR037171">
    <property type="entry name" value="NagB/RpiA_transferase-like"/>
</dbReference>
<dbReference type="UniPathway" id="UPA00115">
    <property type="reaction ID" value="UER00409"/>
</dbReference>
<protein>
    <recommendedName>
        <fullName evidence="6 7">6-phosphogluconolactonase</fullName>
        <shortName evidence="7">6PGL</shortName>
        <ecNumber evidence="5 7">3.1.1.31</ecNumber>
    </recommendedName>
</protein>
<comment type="pathway">
    <text evidence="3 7">Carbohydrate degradation; pentose phosphate pathway; D-ribulose 5-phosphate from D-glucose 6-phosphate (oxidative stage): step 2/3.</text>
</comment>
<dbReference type="HOGENOM" id="CLU_053947_2_0_10"/>
<evidence type="ECO:0000256" key="4">
    <source>
        <dbReference type="ARBA" id="ARBA00010662"/>
    </source>
</evidence>
<comment type="similarity">
    <text evidence="4 7">Belongs to the glucosamine/galactosamine-6-phosphate isomerase family. 6-phosphogluconolactonase subfamily.</text>
</comment>
<dbReference type="EMBL" id="AE006470">
    <property type="protein sequence ID" value="AAM73090.1"/>
    <property type="molecule type" value="Genomic_DNA"/>
</dbReference>
<evidence type="ECO:0000256" key="6">
    <source>
        <dbReference type="ARBA" id="ARBA00020337"/>
    </source>
</evidence>
<evidence type="ECO:0000313" key="9">
    <source>
        <dbReference type="EMBL" id="AAM73090.1"/>
    </source>
</evidence>